<accession>A0A7V7VXP1</accession>
<proteinExistence type="predicted"/>
<gene>
    <name evidence="1" type="ORF">F9K94_02200</name>
</gene>
<dbReference type="Proteomes" id="UP000460650">
    <property type="component" value="Unassembled WGS sequence"/>
</dbReference>
<name>A0A7V7VXP1_9HYPH</name>
<evidence type="ECO:0000313" key="1">
    <source>
        <dbReference type="EMBL" id="KAB2659027.1"/>
    </source>
</evidence>
<evidence type="ECO:0000313" key="2">
    <source>
        <dbReference type="Proteomes" id="UP000460650"/>
    </source>
</evidence>
<comment type="caution">
    <text evidence="1">The sequence shown here is derived from an EMBL/GenBank/DDBJ whole genome shotgun (WGS) entry which is preliminary data.</text>
</comment>
<dbReference type="EMBL" id="WBVY01000001">
    <property type="protein sequence ID" value="KAB2659027.1"/>
    <property type="molecule type" value="Genomic_DNA"/>
</dbReference>
<dbReference type="AlphaFoldDB" id="A0A7V7VXP1"/>
<protein>
    <submittedName>
        <fullName evidence="1">Uncharacterized protein</fullName>
    </submittedName>
</protein>
<sequence length="167" mass="17699">MASKLKIKMGDVEFEYEGDAQFDTEAIKDLFSHLESLVGVTPVAAFSSTPDNGVITASGVSEDRSVANLNMAVGTIAARLSVSSGPELALAAAAYLQFTQGMASFRRNDLLKAMQSATAYYKSSMGSNISKALKTLVSNKKLNELTGSAYSLTAAEQTSIRARLEAE</sequence>
<reference evidence="1 2" key="1">
    <citation type="submission" date="2019-09" db="EMBL/GenBank/DDBJ databases">
        <title>Taxonomic organization of the family Brucellaceae based on a phylogenomic approach.</title>
        <authorList>
            <person name="Leclercq S."/>
            <person name="Cloeckaert A."/>
            <person name="Zygmunt M.S."/>
        </authorList>
    </citation>
    <scope>NUCLEOTIDE SEQUENCE [LARGE SCALE GENOMIC DNA]</scope>
    <source>
        <strain evidence="1 2">TA93</strain>
    </source>
</reference>
<organism evidence="1 2">
    <name type="scientific">Brucella tritici</name>
    <dbReference type="NCBI Taxonomy" id="94626"/>
    <lineage>
        <taxon>Bacteria</taxon>
        <taxon>Pseudomonadati</taxon>
        <taxon>Pseudomonadota</taxon>
        <taxon>Alphaproteobacteria</taxon>
        <taxon>Hyphomicrobiales</taxon>
        <taxon>Brucellaceae</taxon>
        <taxon>Brucella/Ochrobactrum group</taxon>
        <taxon>Brucella</taxon>
    </lineage>
</organism>
<dbReference type="RefSeq" id="WP_151643398.1">
    <property type="nucleotide sequence ID" value="NZ_WBVY01000001.1"/>
</dbReference>